<reference evidence="2 3" key="1">
    <citation type="journal article" date="2009" name="Environ. Microbiol.">
        <title>Genome sequence of Desulfobacterium autotrophicum HRM2, a marine sulfate reducer oxidizing organic carbon completely to carbon dioxide.</title>
        <authorList>
            <person name="Strittmatter A.W."/>
            <person name="Liesegang H."/>
            <person name="Rabus R."/>
            <person name="Decker I."/>
            <person name="Amann J."/>
            <person name="Andres S."/>
            <person name="Henne A."/>
            <person name="Fricke W.F."/>
            <person name="Martinez-Arias R."/>
            <person name="Bartels D."/>
            <person name="Goesmann A."/>
            <person name="Krause L."/>
            <person name="Puehler A."/>
            <person name="Klenk H.P."/>
            <person name="Richter M."/>
            <person name="Schuler M."/>
            <person name="Gloeckner F.O."/>
            <person name="Meyerdierks A."/>
            <person name="Gottschalk G."/>
            <person name="Amann R."/>
        </authorList>
    </citation>
    <scope>NUCLEOTIDE SEQUENCE [LARGE SCALE GENOMIC DNA]</scope>
    <source>
        <strain evidence="3">ATCC 43914 / DSM 3382 / HRM2</strain>
    </source>
</reference>
<evidence type="ECO:0000313" key="2">
    <source>
        <dbReference type="EMBL" id="ACN17720.1"/>
    </source>
</evidence>
<dbReference type="EMBL" id="CP001087">
    <property type="protein sequence ID" value="ACN17720.1"/>
    <property type="molecule type" value="Genomic_DNA"/>
</dbReference>
<evidence type="ECO:0000313" key="3">
    <source>
        <dbReference type="Proteomes" id="UP000000442"/>
    </source>
</evidence>
<dbReference type="Pfam" id="PF03480">
    <property type="entry name" value="DctP"/>
    <property type="match status" value="1"/>
</dbReference>
<protein>
    <submittedName>
        <fullName evidence="2">TRAP-type C4-dicarboxylate transport system periplasmic component</fullName>
    </submittedName>
</protein>
<dbReference type="OrthoDB" id="9783941at2"/>
<dbReference type="HOGENOM" id="CLU_036176_2_3_7"/>
<sequence length="327" mass="35628">MQSFKKGLIIFTLVLFSATLGWAEKTVKLDLNAIYGATSFHTMGAMDFAKLARDYSKGSIDITVHPGGSLGFKGPELLKSVKDAQLPMSDILMGVVAGSENVFGLSSLPRLAGSFSEAKALYDDCKPLYEKAAMKWNQKFLYAAPWPPSGLVTKEAVNTAADIKGLKTRTYDKNGANFLRELGGSPLSLPWGEVYSSLRTGMIDSVLTSAESTKNGKFWEVLAHFSNINYAFPLNMVTINLDYWKSLSKDQKTAMLKAAAETETNQWSQSETKTMEALAVIKENGFTISEPSPAFSLEMDKAAAKIVDEFASNADAATKAILKKHTK</sequence>
<gene>
    <name evidence="2" type="ordered locus">HRM2_46640</name>
</gene>
<dbReference type="STRING" id="177437.HRM2_46640"/>
<dbReference type="Proteomes" id="UP000000442">
    <property type="component" value="Chromosome"/>
</dbReference>
<organism evidence="2 3">
    <name type="scientific">Desulforapulum autotrophicum (strain ATCC 43914 / DSM 3382 / VKM B-1955 / HRM2)</name>
    <name type="common">Desulfobacterium autotrophicum</name>
    <dbReference type="NCBI Taxonomy" id="177437"/>
    <lineage>
        <taxon>Bacteria</taxon>
        <taxon>Pseudomonadati</taxon>
        <taxon>Thermodesulfobacteriota</taxon>
        <taxon>Desulfobacteria</taxon>
        <taxon>Desulfobacterales</taxon>
        <taxon>Desulfobacteraceae</taxon>
        <taxon>Desulforapulum</taxon>
    </lineage>
</organism>
<keyword evidence="3" id="KW-1185">Reference proteome</keyword>
<dbReference type="InterPro" id="IPR038404">
    <property type="entry name" value="TRAP_DctP_sf"/>
</dbReference>
<dbReference type="PANTHER" id="PTHR33376">
    <property type="match status" value="1"/>
</dbReference>
<proteinExistence type="predicted"/>
<dbReference type="KEGG" id="dat:HRM2_46640"/>
<evidence type="ECO:0000256" key="1">
    <source>
        <dbReference type="ARBA" id="ARBA00022729"/>
    </source>
</evidence>
<dbReference type="CDD" id="cd13602">
    <property type="entry name" value="PBP2_TRAP_BpDctp6_7"/>
    <property type="match status" value="1"/>
</dbReference>
<dbReference type="Gene3D" id="3.40.190.170">
    <property type="entry name" value="Bacterial extracellular solute-binding protein, family 7"/>
    <property type="match status" value="1"/>
</dbReference>
<dbReference type="RefSeq" id="WP_015906430.1">
    <property type="nucleotide sequence ID" value="NC_012108.1"/>
</dbReference>
<dbReference type="eggNOG" id="COG1638">
    <property type="taxonomic scope" value="Bacteria"/>
</dbReference>
<dbReference type="AlphaFoldDB" id="C0QGE1"/>
<accession>C0QGE1</accession>
<name>C0QGE1_DESAH</name>
<dbReference type="PANTHER" id="PTHR33376:SF4">
    <property type="entry name" value="SIALIC ACID-BINDING PERIPLASMIC PROTEIN SIAP"/>
    <property type="match status" value="1"/>
</dbReference>
<dbReference type="InterPro" id="IPR018389">
    <property type="entry name" value="DctP_fam"/>
</dbReference>
<dbReference type="NCBIfam" id="NF037995">
    <property type="entry name" value="TRAP_S1"/>
    <property type="match status" value="1"/>
</dbReference>
<keyword evidence="1" id="KW-0732">Signal</keyword>
<dbReference type="GO" id="GO:0055085">
    <property type="term" value="P:transmembrane transport"/>
    <property type="evidence" value="ECO:0007669"/>
    <property type="project" value="InterPro"/>
</dbReference>